<evidence type="ECO:0000256" key="1">
    <source>
        <dbReference type="SAM" id="Coils"/>
    </source>
</evidence>
<proteinExistence type="predicted"/>
<sequence>MSIQKKPQMVEAVVFFNDHGVCKQMLYPEFEALLDNVVHIPEYADQQMRLAYVLINPRLLVKATVFFYLDFDEKGEADRGWNLPLRKLAERAGRGPDMGAGPIRLACRSQCPVSWHQMHLWDPSLVAGSNHLVMMRDAIKRNQLGILAEEEPAVVAPERLQMAAEHQWYAPAEAAREEAEKLAQAMLEEHQQKTAELLSQQESRLSSLSQQHQDEVQRLRLSAEEQLQVLQAELSALRLGLSREEEINAELRKELDERLSGFQRGREELTAQLRSIEQQGRAELDELRAQFAAEADAKVASVTAHYKEQLAIRDAELSYRNELDKQLQRDNESLRQELAAQAAKADDNAALARLSELGVIFVVYHPGAGHLTIALQDIARYQENPMAYAAAKCFVSESQYCQWLAHYQQPTCDGRLSNGERCALPIDRVDTPGRFVEGESNCCSRHKNVGRLRGVTSR</sequence>
<feature type="coiled-coil region" evidence="1">
    <location>
        <begin position="172"/>
        <end position="286"/>
    </location>
</feature>
<organism evidence="2 3">
    <name type="scientific">Pseudomonas knackmussii (strain DSM 6978 / CCUG 54928 / LMG 23759 / B13)</name>
    <dbReference type="NCBI Taxonomy" id="1301098"/>
    <lineage>
        <taxon>Bacteria</taxon>
        <taxon>Pseudomonadati</taxon>
        <taxon>Pseudomonadota</taxon>
        <taxon>Gammaproteobacteria</taxon>
        <taxon>Pseudomonadales</taxon>
        <taxon>Pseudomonadaceae</taxon>
        <taxon>Pseudomonas</taxon>
    </lineage>
</organism>
<dbReference type="HOGENOM" id="CLU_601124_0_0_6"/>
<evidence type="ECO:0008006" key="4">
    <source>
        <dbReference type="Google" id="ProtNLM"/>
    </source>
</evidence>
<name>A0A024HL85_PSEKB</name>
<reference evidence="2 3" key="2">
    <citation type="submission" date="2014-05" db="EMBL/GenBank/DDBJ databases">
        <title>Genome sequence of the 3-chlorobenzoate degrading bacterium Pseudomonas knackmussii B13 shows multiple evidence for horizontal gene transfer.</title>
        <authorList>
            <person name="Miyazaki R."/>
            <person name="Bertelli C."/>
            <person name="Falquet L."/>
            <person name="Robinson-Rechavi M."/>
            <person name="Gharib W."/>
            <person name="Roy S."/>
            <person name="Van der Meer J.R."/>
        </authorList>
    </citation>
    <scope>NUCLEOTIDE SEQUENCE [LARGE SCALE GENOMIC DNA]</scope>
    <source>
        <strain evidence="2 3">B13</strain>
    </source>
</reference>
<dbReference type="PATRIC" id="fig|1301098.3.peg.3861"/>
<dbReference type="eggNOG" id="COG4372">
    <property type="taxonomic scope" value="Bacteria"/>
</dbReference>
<dbReference type="KEGG" id="pkc:PKB_3851"/>
<evidence type="ECO:0000313" key="2">
    <source>
        <dbReference type="EMBL" id="CDF85188.1"/>
    </source>
</evidence>
<dbReference type="Proteomes" id="UP000025241">
    <property type="component" value="Chromosome I"/>
</dbReference>
<reference evidence="2 3" key="1">
    <citation type="submission" date="2013-03" db="EMBL/GenBank/DDBJ databases">
        <authorList>
            <person name="Linke B."/>
        </authorList>
    </citation>
    <scope>NUCLEOTIDE SEQUENCE [LARGE SCALE GENOMIC DNA]</scope>
    <source>
        <strain evidence="2 3">B13</strain>
    </source>
</reference>
<accession>A0A024HL85</accession>
<dbReference type="OrthoDB" id="6189582at2"/>
<dbReference type="AlphaFoldDB" id="A0A024HL85"/>
<evidence type="ECO:0000313" key="3">
    <source>
        <dbReference type="Proteomes" id="UP000025241"/>
    </source>
</evidence>
<keyword evidence="1" id="KW-0175">Coiled coil</keyword>
<dbReference type="STRING" id="1301098.PKB_3851"/>
<dbReference type="EMBL" id="HG322950">
    <property type="protein sequence ID" value="CDF85188.1"/>
    <property type="molecule type" value="Genomic_DNA"/>
</dbReference>
<dbReference type="RefSeq" id="WP_043253543.1">
    <property type="nucleotide sequence ID" value="NZ_HG322950.1"/>
</dbReference>
<protein>
    <recommendedName>
        <fullName evidence="4">Chromosome segregation ATPase</fullName>
    </recommendedName>
</protein>
<keyword evidence="3" id="KW-1185">Reference proteome</keyword>
<gene>
    <name evidence="2" type="ORF">PKB_3851</name>
</gene>